<evidence type="ECO:0000313" key="4">
    <source>
        <dbReference type="Proteomes" id="UP000694545"/>
    </source>
</evidence>
<dbReference type="AlphaFoldDB" id="A0A8D2JD95"/>
<sequence length="129" mass="13851">VQQLQVLKDPESVAQGGTVTLSCRYSGGTITDGNWPWWAQQVPGGKPRAVMHTTSTRPPDVPARFSGSRSGDVMSLTITGAQPEDEATYYCSVWHADQGHGGSFRWGSETEIGPDGLLVEGIPEVRGHD</sequence>
<dbReference type="Ensembl" id="ENSVKKT00000007291.1">
    <property type="protein sequence ID" value="ENSVKKP00000007107.1"/>
    <property type="gene ID" value="ENSVKKG00000005130.1"/>
</dbReference>
<proteinExistence type="predicted"/>
<name>A0A8D2JD95_VARKO</name>
<evidence type="ECO:0000256" key="1">
    <source>
        <dbReference type="SAM" id="MobiDB-lite"/>
    </source>
</evidence>
<dbReference type="InterPro" id="IPR003599">
    <property type="entry name" value="Ig_sub"/>
</dbReference>
<feature type="region of interest" description="Disordered" evidence="1">
    <location>
        <begin position="43"/>
        <end position="70"/>
    </location>
</feature>
<dbReference type="Gene3D" id="2.60.40.10">
    <property type="entry name" value="Immunoglobulins"/>
    <property type="match status" value="1"/>
</dbReference>
<feature type="domain" description="Ig-like" evidence="2">
    <location>
        <begin position="1"/>
        <end position="93"/>
    </location>
</feature>
<organism evidence="3 4">
    <name type="scientific">Varanus komodoensis</name>
    <name type="common">Komodo dragon</name>
    <dbReference type="NCBI Taxonomy" id="61221"/>
    <lineage>
        <taxon>Eukaryota</taxon>
        <taxon>Metazoa</taxon>
        <taxon>Chordata</taxon>
        <taxon>Craniata</taxon>
        <taxon>Vertebrata</taxon>
        <taxon>Euteleostomi</taxon>
        <taxon>Lepidosauria</taxon>
        <taxon>Squamata</taxon>
        <taxon>Bifurcata</taxon>
        <taxon>Unidentata</taxon>
        <taxon>Episquamata</taxon>
        <taxon>Toxicofera</taxon>
        <taxon>Anguimorpha</taxon>
        <taxon>Paleoanguimorpha</taxon>
        <taxon>Varanoidea</taxon>
        <taxon>Varanidae</taxon>
        <taxon>Varanus</taxon>
    </lineage>
</organism>
<accession>A0A8D2JD95</accession>
<dbReference type="Pfam" id="PF07686">
    <property type="entry name" value="V-set"/>
    <property type="match status" value="1"/>
</dbReference>
<dbReference type="InterPro" id="IPR036179">
    <property type="entry name" value="Ig-like_dom_sf"/>
</dbReference>
<evidence type="ECO:0000313" key="3">
    <source>
        <dbReference type="Ensembl" id="ENSVKKP00000007107.1"/>
    </source>
</evidence>
<protein>
    <recommendedName>
        <fullName evidence="2">Ig-like domain-containing protein</fullName>
    </recommendedName>
</protein>
<keyword evidence="4" id="KW-1185">Reference proteome</keyword>
<dbReference type="SMART" id="SM00406">
    <property type="entry name" value="IGv"/>
    <property type="match status" value="1"/>
</dbReference>
<dbReference type="InterPro" id="IPR050150">
    <property type="entry name" value="IgV_Light_Chain"/>
</dbReference>
<dbReference type="SUPFAM" id="SSF48726">
    <property type="entry name" value="Immunoglobulin"/>
    <property type="match status" value="1"/>
</dbReference>
<dbReference type="SMART" id="SM00409">
    <property type="entry name" value="IG"/>
    <property type="match status" value="1"/>
</dbReference>
<dbReference type="InterPro" id="IPR013783">
    <property type="entry name" value="Ig-like_fold"/>
</dbReference>
<dbReference type="InterPro" id="IPR013106">
    <property type="entry name" value="Ig_V-set"/>
</dbReference>
<dbReference type="InterPro" id="IPR007110">
    <property type="entry name" value="Ig-like_dom"/>
</dbReference>
<dbReference type="Proteomes" id="UP000694545">
    <property type="component" value="Unplaced"/>
</dbReference>
<dbReference type="PANTHER" id="PTHR23267">
    <property type="entry name" value="IMMUNOGLOBULIN LIGHT CHAIN"/>
    <property type="match status" value="1"/>
</dbReference>
<dbReference type="PROSITE" id="PS50835">
    <property type="entry name" value="IG_LIKE"/>
    <property type="match status" value="1"/>
</dbReference>
<reference evidence="3" key="1">
    <citation type="submission" date="2025-08" db="UniProtKB">
        <authorList>
            <consortium name="Ensembl"/>
        </authorList>
    </citation>
    <scope>IDENTIFICATION</scope>
</reference>
<dbReference type="OMA" id="EDEYHYQ"/>
<evidence type="ECO:0000259" key="2">
    <source>
        <dbReference type="PROSITE" id="PS50835"/>
    </source>
</evidence>
<reference evidence="3" key="2">
    <citation type="submission" date="2025-09" db="UniProtKB">
        <authorList>
            <consortium name="Ensembl"/>
        </authorList>
    </citation>
    <scope>IDENTIFICATION</scope>
</reference>